<gene>
    <name evidence="4" type="ORF">SISSUDRAFT_1131372</name>
</gene>
<name>A0A166A900_9AGAM</name>
<reference evidence="4 5" key="1">
    <citation type="journal article" date="2016" name="Mol. Biol. Evol.">
        <title>Comparative Genomics of Early-Diverging Mushroom-Forming Fungi Provides Insights into the Origins of Lignocellulose Decay Capabilities.</title>
        <authorList>
            <person name="Nagy L.G."/>
            <person name="Riley R."/>
            <person name="Tritt A."/>
            <person name="Adam C."/>
            <person name="Daum C."/>
            <person name="Floudas D."/>
            <person name="Sun H."/>
            <person name="Yadav J.S."/>
            <person name="Pangilinan J."/>
            <person name="Larsson K.H."/>
            <person name="Matsuura K."/>
            <person name="Barry K."/>
            <person name="Labutti K."/>
            <person name="Kuo R."/>
            <person name="Ohm R.A."/>
            <person name="Bhattacharya S.S."/>
            <person name="Shirouzu T."/>
            <person name="Yoshinaga Y."/>
            <person name="Martin F.M."/>
            <person name="Grigoriev I.V."/>
            <person name="Hibbett D.S."/>
        </authorList>
    </citation>
    <scope>NUCLEOTIDE SEQUENCE [LARGE SCALE GENOMIC DNA]</scope>
    <source>
        <strain evidence="4 5">HHB10207 ss-3</strain>
    </source>
</reference>
<dbReference type="PANTHER" id="PTHR36681">
    <property type="entry name" value="NUCLEAR GTPASE, GERMINAL CENTER-ASSOCIATED, TANDEM DUPLICATE 3"/>
    <property type="match status" value="1"/>
</dbReference>
<feature type="coiled-coil region" evidence="1">
    <location>
        <begin position="354"/>
        <end position="381"/>
    </location>
</feature>
<dbReference type="EMBL" id="KV428153">
    <property type="protein sequence ID" value="KZT35087.1"/>
    <property type="molecule type" value="Genomic_DNA"/>
</dbReference>
<dbReference type="InterPro" id="IPR027417">
    <property type="entry name" value="P-loop_NTPase"/>
</dbReference>
<dbReference type="InterPro" id="IPR045063">
    <property type="entry name" value="Dynamin_N"/>
</dbReference>
<feature type="compositionally biased region" description="Basic and acidic residues" evidence="2">
    <location>
        <begin position="442"/>
        <end position="457"/>
    </location>
</feature>
<evidence type="ECO:0000256" key="2">
    <source>
        <dbReference type="SAM" id="MobiDB-lite"/>
    </source>
</evidence>
<feature type="region of interest" description="Disordered" evidence="2">
    <location>
        <begin position="381"/>
        <end position="457"/>
    </location>
</feature>
<dbReference type="Proteomes" id="UP000076798">
    <property type="component" value="Unassembled WGS sequence"/>
</dbReference>
<dbReference type="Gene3D" id="3.40.50.300">
    <property type="entry name" value="P-loop containing nucleotide triphosphate hydrolases"/>
    <property type="match status" value="2"/>
</dbReference>
<evidence type="ECO:0000256" key="1">
    <source>
        <dbReference type="SAM" id="Coils"/>
    </source>
</evidence>
<dbReference type="Pfam" id="PF00350">
    <property type="entry name" value="Dynamin_N"/>
    <property type="match status" value="1"/>
</dbReference>
<proteinExistence type="predicted"/>
<dbReference type="SUPFAM" id="SSF52540">
    <property type="entry name" value="P-loop containing nucleoside triphosphate hydrolases"/>
    <property type="match status" value="1"/>
</dbReference>
<dbReference type="PANTHER" id="PTHR36681:SF3">
    <property type="entry name" value="NUCLEAR GTPASE, GERMINAL CENTER-ASSOCIATED, TANDEM DUPLICATE 3"/>
    <property type="match status" value="1"/>
</dbReference>
<feature type="compositionally biased region" description="Polar residues" evidence="2">
    <location>
        <begin position="417"/>
        <end position="428"/>
    </location>
</feature>
<evidence type="ECO:0000313" key="5">
    <source>
        <dbReference type="Proteomes" id="UP000076798"/>
    </source>
</evidence>
<accession>A0A166A900</accession>
<evidence type="ECO:0000313" key="4">
    <source>
        <dbReference type="EMBL" id="KZT35087.1"/>
    </source>
</evidence>
<dbReference type="OrthoDB" id="3598281at2759"/>
<keyword evidence="1" id="KW-0175">Coiled coil</keyword>
<feature type="compositionally biased region" description="Basic and acidic residues" evidence="2">
    <location>
        <begin position="402"/>
        <end position="416"/>
    </location>
</feature>
<dbReference type="STRING" id="1314776.A0A166A900"/>
<evidence type="ECO:0000259" key="3">
    <source>
        <dbReference type="Pfam" id="PF00350"/>
    </source>
</evidence>
<protein>
    <recommendedName>
        <fullName evidence="3">Dynamin N-terminal domain-containing protein</fullName>
    </recommendedName>
</protein>
<dbReference type="AlphaFoldDB" id="A0A166A900"/>
<feature type="region of interest" description="Disordered" evidence="2">
    <location>
        <begin position="650"/>
        <end position="674"/>
    </location>
</feature>
<keyword evidence="5" id="KW-1185">Reference proteome</keyword>
<feature type="domain" description="Dynamin N-terminal" evidence="3">
    <location>
        <begin position="62"/>
        <end position="287"/>
    </location>
</feature>
<sequence>MNFTQQNDSGPTPAEDMKIGRNAVALISEDIEKISLGTQLRQTTWKNELQSFKDQRLPEVTIAVFGVTGAGKSSLLNAILQDNIVPTGGMGAACTSVAIEISYHPKTAIEARIHFLTREDWRKELENLLEDIGDPARHGGQPGDKESYEVALQKVRDVYPSISLNQLHNRTADDIINSHPESSRLLGTSKDISELESDAFIHELQRYISSNNHEIDPDDESSVELKPSLCPLIRRVAVRCNASVLSTGCTLVDLPGVADSNSARAAIATDYLRTCNFVWIVAPIIRASNDKIAKELLGDALKTQFQNNRIKSLTFIATKTDDVLVNEIAKDLNIKTNPLFQSIAAQEKLILQETSEWKKHLAAAKKEIKGLQEQLEQQRVMKTLQSDDDQSKGTSKRKRKASQKDSSKRQKRENDFSRVNSQDIVQETSDSSDSSDIDDAEADPRKQTIESDSESNRSRLEIKIRELESAIHIAEGRRSEAENQLWRRREQCTNTERQKKALCANQRNKVCARRVKEFLKTQLIQYNINNLNDSDNLPLLQSVPDSSSIDLPFFGCSSRDYMRLAKQTEDDQDPSCFSNEEETGIPGLQRWCRELVTTTQTSVARSFRERVHAFIRSTASYLTAAEAVSLEDRNKLRDLWQSAKVEPIEKKLSTDSNESSESLPKPPDSVEGTPYGIKSTLEQALQNVIATFTETIKARIRQELGPKCAIGAKKAQNTAVKTANNLCQEVRWNTYQAVLRRNGFYLRKGLTLNLNERLAKPLTESIAPTWAQFFESDIYQGFPEAALVPIQHLLGKVEESAPAGLKDRAKNQSLLALTEARLIIGSAMWMAKWWIDTEQKGASRLIPEQVKAGMLNAYNAAREQSGNGSKDRRKKIISDHLAKTSQKIFQEAEAAVFARLNDALDDIAQRMLSRIVREIPGKAEVTMSVLWENPQDSPEELKARKELLEKLKDLQTKFDLHVAMDSTSA</sequence>
<organism evidence="4 5">
    <name type="scientific">Sistotremastrum suecicum HHB10207 ss-3</name>
    <dbReference type="NCBI Taxonomy" id="1314776"/>
    <lineage>
        <taxon>Eukaryota</taxon>
        <taxon>Fungi</taxon>
        <taxon>Dikarya</taxon>
        <taxon>Basidiomycota</taxon>
        <taxon>Agaricomycotina</taxon>
        <taxon>Agaricomycetes</taxon>
        <taxon>Sistotremastrales</taxon>
        <taxon>Sistotremastraceae</taxon>
        <taxon>Sistotremastrum</taxon>
    </lineage>
</organism>